<sequence>MFTCTEEQRKDAVDYRPHARNQHARKRLSRLETLVTGLFKAQESHHDPTRRTSVDTELRSAFEANVTKSTLANSIGKLELTDNGAAYTGSSHWTTILEEIQDIKSELSEEYPSEISTPASSVQDAEYTQTFERVSLLNSAPYLAREDILSFIPARKVADRLVSHFFNVFDLGPFLIHRGTFFEEYTRFWIAPSNTPVMWLGLLFSMMGTSLLMQRRGGFRESTSELDPYEMLDSYRAMTAHCLSASEYLKPSKYTVETLILHFALDHNNSPDASTENWMLLGVIVRVAMRAGLHRDPSNWPNIKPLQAELRRRLWIMLYHMDFFTSTQTGLPRIIKDSQCDVRLPRHLLESDLNFQIHDLPPERRCNERTSLLGLIERHEIIAVGAAIYDAVESGSASPATEHELLLKLQTTISSLSDEARFHSFETSIAQDPMSLLNQICLDTLIQKDFYLLHRRSFKAEFTGQSAANKQCIDAALTILGHQRRLDEETAPGGIFYSIRWKVVSLLNQEFLQATMLLCLALQRAAKLQQSSLYRKNEIVQALVLAKPLFAKKSDRWTEARKAVDAINAVTLTEQPHTTETANGETSQCWSNWESWMDDSMQAPSLEALDFGRDVTLDIYLLGDDENWAMNAA</sequence>
<dbReference type="Pfam" id="PF04082">
    <property type="entry name" value="Fungal_trans"/>
    <property type="match status" value="1"/>
</dbReference>
<keyword evidence="2" id="KW-0539">Nucleus</keyword>
<dbReference type="GO" id="GO:0005634">
    <property type="term" value="C:nucleus"/>
    <property type="evidence" value="ECO:0007669"/>
    <property type="project" value="UniProtKB-SubCell"/>
</dbReference>
<dbReference type="GO" id="GO:0008270">
    <property type="term" value="F:zinc ion binding"/>
    <property type="evidence" value="ECO:0007669"/>
    <property type="project" value="InterPro"/>
</dbReference>
<reference evidence="4" key="1">
    <citation type="submission" date="2023-07" db="EMBL/GenBank/DDBJ databases">
        <title>Black Yeasts Isolated from many extreme environments.</title>
        <authorList>
            <person name="Coleine C."/>
            <person name="Stajich J.E."/>
            <person name="Selbmann L."/>
        </authorList>
    </citation>
    <scope>NUCLEOTIDE SEQUENCE</scope>
    <source>
        <strain evidence="4">CCFEE 5485</strain>
    </source>
</reference>
<dbReference type="GO" id="GO:0006351">
    <property type="term" value="P:DNA-templated transcription"/>
    <property type="evidence" value="ECO:0007669"/>
    <property type="project" value="InterPro"/>
</dbReference>
<dbReference type="EMBL" id="JAUTXT010000008">
    <property type="protein sequence ID" value="KAK3677095.1"/>
    <property type="molecule type" value="Genomic_DNA"/>
</dbReference>
<dbReference type="PANTHER" id="PTHR31001">
    <property type="entry name" value="UNCHARACTERIZED TRANSCRIPTIONAL REGULATORY PROTEIN"/>
    <property type="match status" value="1"/>
</dbReference>
<name>A0AAE0WT28_9PEZI</name>
<evidence type="ECO:0000256" key="1">
    <source>
        <dbReference type="ARBA" id="ARBA00004123"/>
    </source>
</evidence>
<feature type="domain" description="Xylanolytic transcriptional activator regulatory" evidence="3">
    <location>
        <begin position="277"/>
        <end position="351"/>
    </location>
</feature>
<evidence type="ECO:0000259" key="3">
    <source>
        <dbReference type="SMART" id="SM00906"/>
    </source>
</evidence>
<evidence type="ECO:0000313" key="4">
    <source>
        <dbReference type="EMBL" id="KAK3677095.1"/>
    </source>
</evidence>
<keyword evidence="5" id="KW-1185">Reference proteome</keyword>
<dbReference type="InterPro" id="IPR050613">
    <property type="entry name" value="Sec_Metabolite_Reg"/>
</dbReference>
<proteinExistence type="predicted"/>
<organism evidence="4 5">
    <name type="scientific">Recurvomyces mirabilis</name>
    <dbReference type="NCBI Taxonomy" id="574656"/>
    <lineage>
        <taxon>Eukaryota</taxon>
        <taxon>Fungi</taxon>
        <taxon>Dikarya</taxon>
        <taxon>Ascomycota</taxon>
        <taxon>Pezizomycotina</taxon>
        <taxon>Dothideomycetes</taxon>
        <taxon>Dothideomycetidae</taxon>
        <taxon>Mycosphaerellales</taxon>
        <taxon>Teratosphaeriaceae</taxon>
        <taxon>Recurvomyces</taxon>
    </lineage>
</organism>
<dbReference type="PANTHER" id="PTHR31001:SF74">
    <property type="entry name" value="ZN(II)2CYS6 TRANSCRIPTION FACTOR (EUROFUNG)"/>
    <property type="match status" value="1"/>
</dbReference>
<comment type="subcellular location">
    <subcellularLocation>
        <location evidence="1">Nucleus</location>
    </subcellularLocation>
</comment>
<dbReference type="Proteomes" id="UP001274830">
    <property type="component" value="Unassembled WGS sequence"/>
</dbReference>
<dbReference type="GO" id="GO:0003677">
    <property type="term" value="F:DNA binding"/>
    <property type="evidence" value="ECO:0007669"/>
    <property type="project" value="InterPro"/>
</dbReference>
<gene>
    <name evidence="4" type="ORF">LTR78_003300</name>
</gene>
<protein>
    <recommendedName>
        <fullName evidence="3">Xylanolytic transcriptional activator regulatory domain-containing protein</fullName>
    </recommendedName>
</protein>
<accession>A0AAE0WT28</accession>
<dbReference type="InterPro" id="IPR007219">
    <property type="entry name" value="XnlR_reg_dom"/>
</dbReference>
<comment type="caution">
    <text evidence="4">The sequence shown here is derived from an EMBL/GenBank/DDBJ whole genome shotgun (WGS) entry which is preliminary data.</text>
</comment>
<dbReference type="SMART" id="SM00906">
    <property type="entry name" value="Fungal_trans"/>
    <property type="match status" value="1"/>
</dbReference>
<dbReference type="CDD" id="cd12148">
    <property type="entry name" value="fungal_TF_MHR"/>
    <property type="match status" value="1"/>
</dbReference>
<evidence type="ECO:0000256" key="2">
    <source>
        <dbReference type="ARBA" id="ARBA00023242"/>
    </source>
</evidence>
<evidence type="ECO:0000313" key="5">
    <source>
        <dbReference type="Proteomes" id="UP001274830"/>
    </source>
</evidence>
<dbReference type="AlphaFoldDB" id="A0AAE0WT28"/>